<keyword evidence="5" id="KW-1185">Reference proteome</keyword>
<dbReference type="OrthoDB" id="513552at2"/>
<name>A0A1L6JBL7_9SPHN</name>
<protein>
    <submittedName>
        <fullName evidence="4">DUF4112 domain-containing protein</fullName>
    </submittedName>
</protein>
<proteinExistence type="predicted"/>
<dbReference type="AlphaFoldDB" id="A0A1L6JBL7"/>
<gene>
    <name evidence="3" type="ORF">BRX40_13440</name>
    <name evidence="4" type="ORF">CA257_20840</name>
</gene>
<dbReference type="Proteomes" id="UP000185161">
    <property type="component" value="Chromosome"/>
</dbReference>
<dbReference type="EMBL" id="QQWO01000026">
    <property type="protein sequence ID" value="RSU99164.1"/>
    <property type="molecule type" value="Genomic_DNA"/>
</dbReference>
<feature type="transmembrane region" description="Helical" evidence="2">
    <location>
        <begin position="52"/>
        <end position="74"/>
    </location>
</feature>
<dbReference type="PANTHER" id="PTHR35519">
    <property type="entry name" value="MEMBRANE PROTEINS"/>
    <property type="match status" value="1"/>
</dbReference>
<evidence type="ECO:0000313" key="3">
    <source>
        <dbReference type="EMBL" id="APR53295.1"/>
    </source>
</evidence>
<feature type="transmembrane region" description="Helical" evidence="2">
    <location>
        <begin position="94"/>
        <end position="113"/>
    </location>
</feature>
<organism evidence="3 5">
    <name type="scientific">Sphingomonas koreensis</name>
    <dbReference type="NCBI Taxonomy" id="93064"/>
    <lineage>
        <taxon>Bacteria</taxon>
        <taxon>Pseudomonadati</taxon>
        <taxon>Pseudomonadota</taxon>
        <taxon>Alphaproteobacteria</taxon>
        <taxon>Sphingomonadales</taxon>
        <taxon>Sphingomonadaceae</taxon>
        <taxon>Sphingomonas</taxon>
    </lineage>
</organism>
<reference evidence="5" key="2">
    <citation type="submission" date="2016-12" db="EMBL/GenBank/DDBJ databases">
        <title>Whole genome sequencing of Sphingomonas sp. ABOJV.</title>
        <authorList>
            <person name="Conlan S."/>
            <person name="Thomas P.J."/>
            <person name="Mullikin J."/>
            <person name="Palmore T.N."/>
            <person name="Frank K.M."/>
            <person name="Segre J.A."/>
        </authorList>
    </citation>
    <scope>NUCLEOTIDE SEQUENCE [LARGE SCALE GENOMIC DNA]</scope>
    <source>
        <strain evidence="5">ABOJV</strain>
    </source>
</reference>
<evidence type="ECO:0000256" key="2">
    <source>
        <dbReference type="SAM" id="Phobius"/>
    </source>
</evidence>
<dbReference type="PANTHER" id="PTHR35519:SF2">
    <property type="entry name" value="PH DOMAIN PROTEIN"/>
    <property type="match status" value="1"/>
</dbReference>
<dbReference type="Proteomes" id="UP000286681">
    <property type="component" value="Unassembled WGS sequence"/>
</dbReference>
<dbReference type="GeneID" id="44133568"/>
<feature type="region of interest" description="Disordered" evidence="1">
    <location>
        <begin position="1"/>
        <end position="20"/>
    </location>
</feature>
<dbReference type="KEGG" id="skr:BRX40_13440"/>
<dbReference type="EMBL" id="CP018820">
    <property type="protein sequence ID" value="APR53295.1"/>
    <property type="molecule type" value="Genomic_DNA"/>
</dbReference>
<keyword evidence="2" id="KW-1133">Transmembrane helix</keyword>
<dbReference type="InterPro" id="IPR025187">
    <property type="entry name" value="DUF4112"/>
</dbReference>
<evidence type="ECO:0000256" key="1">
    <source>
        <dbReference type="SAM" id="MobiDB-lite"/>
    </source>
</evidence>
<keyword evidence="2" id="KW-0812">Transmembrane</keyword>
<reference evidence="4 6" key="3">
    <citation type="submission" date="2018-07" db="EMBL/GenBank/DDBJ databases">
        <title>Genomic and Epidemiologic Investigation of an Indolent Hospital Outbreak.</title>
        <authorList>
            <person name="Johnson R.C."/>
            <person name="Deming C."/>
            <person name="Conlan S."/>
            <person name="Zellmer C.J."/>
            <person name="Michelin A.V."/>
            <person name="Lee-Lin S."/>
            <person name="Thomas P.J."/>
            <person name="Park M."/>
            <person name="Weingarten R.A."/>
            <person name="Less J."/>
            <person name="Dekker J.P."/>
            <person name="Frank K.M."/>
            <person name="Musser K.A."/>
            <person name="Mcquiston J.R."/>
            <person name="Henderson D.K."/>
            <person name="Lau A.F."/>
            <person name="Palmore T.N."/>
            <person name="Segre J.A."/>
        </authorList>
    </citation>
    <scope>NUCLEOTIDE SEQUENCE [LARGE SCALE GENOMIC DNA]</scope>
    <source>
        <strain evidence="4 6">SK-NIH.Env10_0317</strain>
    </source>
</reference>
<sequence>MAEATRMDPEPETVSYTGNDPESVRYRIEMIEKLLERAVTIPGTRQTVGFDAVLGLIPVAGDIVAAAMGAYMIWEARNLNMPRSAMFRMASNVGFDWLIGLVPGLGDAADFFFRSNTRNLKIIKKHLDKHHPGTATIRN</sequence>
<accession>A0A1L6JBL7</accession>
<keyword evidence="2" id="KW-0472">Membrane</keyword>
<evidence type="ECO:0000313" key="5">
    <source>
        <dbReference type="Proteomes" id="UP000185161"/>
    </source>
</evidence>
<reference evidence="3" key="1">
    <citation type="submission" date="2016-12" db="EMBL/GenBank/DDBJ databases">
        <title>Whole genome sequencing of Sphingomonas koreensis.</title>
        <authorList>
            <person name="Conlan S."/>
            <person name="Thomas P.J."/>
            <person name="Mullikin J."/>
            <person name="Palmore T.N."/>
            <person name="Frank K.M."/>
            <person name="Segre J.A."/>
        </authorList>
    </citation>
    <scope>NUCLEOTIDE SEQUENCE</scope>
    <source>
        <strain evidence="3">ABOJV</strain>
    </source>
</reference>
<evidence type="ECO:0000313" key="6">
    <source>
        <dbReference type="Proteomes" id="UP000286681"/>
    </source>
</evidence>
<dbReference type="RefSeq" id="WP_075151941.1">
    <property type="nucleotide sequence ID" value="NZ_CP018820.1"/>
</dbReference>
<evidence type="ECO:0000313" key="4">
    <source>
        <dbReference type="EMBL" id="RSU99164.1"/>
    </source>
</evidence>
<dbReference type="Pfam" id="PF13430">
    <property type="entry name" value="DUF4112"/>
    <property type="match status" value="1"/>
</dbReference>
<dbReference type="STRING" id="93064.BRX40_13440"/>